<evidence type="ECO:0000313" key="2">
    <source>
        <dbReference type="EMBL" id="BBZ75244.1"/>
    </source>
</evidence>
<accession>A0A6N4W584</accession>
<organism evidence="2 3">
    <name type="scientific">Mycolicibacterium anyangense</name>
    <dbReference type="NCBI Taxonomy" id="1431246"/>
    <lineage>
        <taxon>Bacteria</taxon>
        <taxon>Bacillati</taxon>
        <taxon>Actinomycetota</taxon>
        <taxon>Actinomycetes</taxon>
        <taxon>Mycobacteriales</taxon>
        <taxon>Mycobacteriaceae</taxon>
        <taxon>Mycolicibacterium</taxon>
    </lineage>
</organism>
<gene>
    <name evidence="2" type="ORF">MANY_05810</name>
</gene>
<dbReference type="AlphaFoldDB" id="A0A6N4W584"/>
<feature type="chain" id="PRO_5039150502" evidence="1">
    <location>
        <begin position="35"/>
        <end position="200"/>
    </location>
</feature>
<dbReference type="KEGG" id="many:MANY_05810"/>
<keyword evidence="1" id="KW-0732">Signal</keyword>
<dbReference type="Proteomes" id="UP000467249">
    <property type="component" value="Chromosome"/>
</dbReference>
<feature type="signal peptide" evidence="1">
    <location>
        <begin position="1"/>
        <end position="34"/>
    </location>
</feature>
<sequence length="200" mass="20083">MTTATIAQHRTSHRFLVGSVLGATALATALTVVAPGAGTASAHGYSTPSGDAVGRPGFGSESAPGNPAPGVRIVQALGDRVFNQSTPFNKALDDSALGVGYHTAFGTPNYDHPTHGSNGTFVSLLNGGLIKTAYDSLQAQGVRLPDEADLDATLIRALSGVSASTTPHRTTAVTPAAAAGKSKACTVKAAKTTLRAQGSC</sequence>
<proteinExistence type="predicted"/>
<evidence type="ECO:0000313" key="3">
    <source>
        <dbReference type="Proteomes" id="UP000467249"/>
    </source>
</evidence>
<dbReference type="RefSeq" id="WP_163802866.1">
    <property type="nucleotide sequence ID" value="NZ_AP022620.1"/>
</dbReference>
<evidence type="ECO:0000256" key="1">
    <source>
        <dbReference type="SAM" id="SignalP"/>
    </source>
</evidence>
<keyword evidence="3" id="KW-1185">Reference proteome</keyword>
<protein>
    <submittedName>
        <fullName evidence="2">Uncharacterized protein</fullName>
    </submittedName>
</protein>
<reference evidence="2 3" key="1">
    <citation type="journal article" date="2019" name="Emerg. Microbes Infect.">
        <title>Comprehensive subspecies identification of 175 nontuberculous mycobacteria species based on 7547 genomic profiles.</title>
        <authorList>
            <person name="Matsumoto Y."/>
            <person name="Kinjo T."/>
            <person name="Motooka D."/>
            <person name="Nabeya D."/>
            <person name="Jung N."/>
            <person name="Uechi K."/>
            <person name="Horii T."/>
            <person name="Iida T."/>
            <person name="Fujita J."/>
            <person name="Nakamura S."/>
        </authorList>
    </citation>
    <scope>NUCLEOTIDE SEQUENCE [LARGE SCALE GENOMIC DNA]</scope>
    <source>
        <strain evidence="2 3">JCM 30275</strain>
    </source>
</reference>
<name>A0A6N4W584_9MYCO</name>
<dbReference type="EMBL" id="AP022620">
    <property type="protein sequence ID" value="BBZ75244.1"/>
    <property type="molecule type" value="Genomic_DNA"/>
</dbReference>